<dbReference type="PANTHER" id="PTHR31286">
    <property type="entry name" value="GLYCINE-RICH CELL WALL STRUCTURAL PROTEIN 1.8-LIKE"/>
    <property type="match status" value="1"/>
</dbReference>
<reference evidence="2" key="1">
    <citation type="submission" date="2020-09" db="EMBL/GenBank/DDBJ databases">
        <title>De no assembly of potato wild relative species, Solanum commersonii.</title>
        <authorList>
            <person name="Cho K."/>
        </authorList>
    </citation>
    <scope>NUCLEOTIDE SEQUENCE</scope>
    <source>
        <strain evidence="2">LZ3.2</strain>
        <tissue evidence="2">Leaf</tissue>
    </source>
</reference>
<sequence>MLMDHRCRYHYRDPTKSPPLLPPDPVLHPQAFPPLPTADNAELGKTHPHNNSTITTVLAPIAESSTNFTKLLAGSNHGGGITRVKLPHRPYAIISGKPTVSFTQEEDDQLAATCRVDNYRKFPRTRPAIDRIRTDFKRSIPARGEVQIGAYNLRHVFTDFDLEEDYRSVYSRNFLTICNIQMKLLTWTKDFKPTVETTLAPVWINLLNLKWHYFECDALCRIVEHIGISIITDKATLSESRPTTAKVKVEIDVT</sequence>
<organism evidence="2 3">
    <name type="scientific">Solanum commersonii</name>
    <name type="common">Commerson's wild potato</name>
    <name type="synonym">Commerson's nightshade</name>
    <dbReference type="NCBI Taxonomy" id="4109"/>
    <lineage>
        <taxon>Eukaryota</taxon>
        <taxon>Viridiplantae</taxon>
        <taxon>Streptophyta</taxon>
        <taxon>Embryophyta</taxon>
        <taxon>Tracheophyta</taxon>
        <taxon>Spermatophyta</taxon>
        <taxon>Magnoliopsida</taxon>
        <taxon>eudicotyledons</taxon>
        <taxon>Gunneridae</taxon>
        <taxon>Pentapetalae</taxon>
        <taxon>asterids</taxon>
        <taxon>lamiids</taxon>
        <taxon>Solanales</taxon>
        <taxon>Solanaceae</taxon>
        <taxon>Solanoideae</taxon>
        <taxon>Solaneae</taxon>
        <taxon>Solanum</taxon>
    </lineage>
</organism>
<dbReference type="InterPro" id="IPR025558">
    <property type="entry name" value="DUF4283"/>
</dbReference>
<dbReference type="OrthoDB" id="1002340at2759"/>
<dbReference type="EMBL" id="JACXVP010000072">
    <property type="protein sequence ID" value="KAG5568652.1"/>
    <property type="molecule type" value="Genomic_DNA"/>
</dbReference>
<name>A0A9J5VZU8_SOLCO</name>
<dbReference type="InterPro" id="IPR040256">
    <property type="entry name" value="At4g02000-like"/>
</dbReference>
<evidence type="ECO:0000313" key="2">
    <source>
        <dbReference type="EMBL" id="KAG5568652.1"/>
    </source>
</evidence>
<protein>
    <recommendedName>
        <fullName evidence="1">DUF4283 domain-containing protein</fullName>
    </recommendedName>
</protein>
<accession>A0A9J5VZU8</accession>
<proteinExistence type="predicted"/>
<dbReference type="AlphaFoldDB" id="A0A9J5VZU8"/>
<dbReference type="Proteomes" id="UP000824120">
    <property type="component" value="Unassembled WGS sequence"/>
</dbReference>
<comment type="caution">
    <text evidence="2">The sequence shown here is derived from an EMBL/GenBank/DDBJ whole genome shotgun (WGS) entry which is preliminary data.</text>
</comment>
<evidence type="ECO:0000313" key="3">
    <source>
        <dbReference type="Proteomes" id="UP000824120"/>
    </source>
</evidence>
<dbReference type="Pfam" id="PF14111">
    <property type="entry name" value="DUF4283"/>
    <property type="match status" value="1"/>
</dbReference>
<dbReference type="PANTHER" id="PTHR31286:SF164">
    <property type="entry name" value="ZINC FINGER, CCHC-TYPE"/>
    <property type="match status" value="1"/>
</dbReference>
<gene>
    <name evidence="2" type="ORF">H5410_064332</name>
</gene>
<evidence type="ECO:0000259" key="1">
    <source>
        <dbReference type="Pfam" id="PF14111"/>
    </source>
</evidence>
<keyword evidence="3" id="KW-1185">Reference proteome</keyword>
<feature type="domain" description="DUF4283" evidence="1">
    <location>
        <begin position="121"/>
        <end position="194"/>
    </location>
</feature>